<dbReference type="GeneID" id="7272596"/>
<organism evidence="1 2">
    <name type="scientific">Methanosphaerula palustris (strain ATCC BAA-1556 / DSM 19958 / E1-9c)</name>
    <dbReference type="NCBI Taxonomy" id="521011"/>
    <lineage>
        <taxon>Archaea</taxon>
        <taxon>Methanobacteriati</taxon>
        <taxon>Methanobacteriota</taxon>
        <taxon>Stenosarchaea group</taxon>
        <taxon>Methanomicrobia</taxon>
        <taxon>Methanomicrobiales</taxon>
        <taxon>Methanoregulaceae</taxon>
        <taxon>Methanosphaerula</taxon>
    </lineage>
</organism>
<dbReference type="Proteomes" id="UP000002457">
    <property type="component" value="Chromosome"/>
</dbReference>
<evidence type="ECO:0000313" key="2">
    <source>
        <dbReference type="Proteomes" id="UP000002457"/>
    </source>
</evidence>
<protein>
    <submittedName>
        <fullName evidence="1">Uncharacterized protein</fullName>
    </submittedName>
</protein>
<dbReference type="eggNOG" id="arCOG05310">
    <property type="taxonomic scope" value="Archaea"/>
</dbReference>
<sequence>MSGEIFQAQVVKNFFETITGSDRNITRIYMCVVSVAKLRNEPPDKLSFLIDQLKKSRQHHELSIDLLDYMCDVADALDQPFVQAAFGVRDLATNAQEFSSISLDSL</sequence>
<gene>
    <name evidence="1" type="ordered locus">Mpal_0295</name>
</gene>
<dbReference type="HOGENOM" id="CLU_2217040_0_0_2"/>
<dbReference type="KEGG" id="mpl:Mpal_0295"/>
<dbReference type="RefSeq" id="WP_012616997.1">
    <property type="nucleotide sequence ID" value="NC_011832.1"/>
</dbReference>
<evidence type="ECO:0000313" key="1">
    <source>
        <dbReference type="EMBL" id="ACL15678.1"/>
    </source>
</evidence>
<reference evidence="1 2" key="1">
    <citation type="journal article" date="2015" name="Genome Announc.">
        <title>Complete Genome Sequence of Methanosphaerula palustris E1-9CT, a Hydrogenotrophic Methanogen Isolated from a Minerotrophic Fen Peatland.</title>
        <authorList>
            <person name="Cadillo-Quiroz H."/>
            <person name="Browne P."/>
            <person name="Kyrpides N."/>
            <person name="Woyke T."/>
            <person name="Goodwin L."/>
            <person name="Detter C."/>
            <person name="Yavitt J.B."/>
            <person name="Zinder S.H."/>
        </authorList>
    </citation>
    <scope>NUCLEOTIDE SEQUENCE [LARGE SCALE GENOMIC DNA]</scope>
    <source>
        <strain evidence="2">ATCC BAA-1556 / DSM 19958 / E1-9c</strain>
    </source>
</reference>
<dbReference type="STRING" id="521011.Mpal_0295"/>
<proteinExistence type="predicted"/>
<name>B8GJM4_METPE</name>
<accession>B8GJM4</accession>
<dbReference type="EMBL" id="CP001338">
    <property type="protein sequence ID" value="ACL15678.1"/>
    <property type="molecule type" value="Genomic_DNA"/>
</dbReference>
<dbReference type="AlphaFoldDB" id="B8GJM4"/>
<dbReference type="OrthoDB" id="114350at2157"/>
<keyword evidence="2" id="KW-1185">Reference proteome</keyword>